<reference evidence="1 2" key="1">
    <citation type="submission" date="2016-10" db="EMBL/GenBank/DDBJ databases">
        <authorList>
            <person name="de Groot N.N."/>
        </authorList>
    </citation>
    <scope>NUCLEOTIDE SEQUENCE [LARGE SCALE GENOMIC DNA]</scope>
    <source>
        <strain evidence="1 2">DSM 1736</strain>
    </source>
</reference>
<dbReference type="Proteomes" id="UP000214880">
    <property type="component" value="Unassembled WGS sequence"/>
</dbReference>
<keyword evidence="2" id="KW-1185">Reference proteome</keyword>
<dbReference type="EMBL" id="FNHB01000013">
    <property type="protein sequence ID" value="SDN16291.1"/>
    <property type="molecule type" value="Genomic_DNA"/>
</dbReference>
<proteinExistence type="predicted"/>
<name>A0A1G9Z663_9FIRM</name>
<dbReference type="RefSeq" id="WP_173812931.1">
    <property type="nucleotide sequence ID" value="NZ_FNHB01000013.1"/>
</dbReference>
<gene>
    <name evidence="1" type="ORF">SAMN04488502_11339</name>
</gene>
<accession>A0A1G9Z663</accession>
<evidence type="ECO:0000313" key="1">
    <source>
        <dbReference type="EMBL" id="SDN16291.1"/>
    </source>
</evidence>
<sequence length="48" mass="5703">MWRRKKHYSVMGMDMDWENVDIKKVATVVVAGIAAYKAAQYMFREMMD</sequence>
<protein>
    <submittedName>
        <fullName evidence="1">Uncharacterized protein</fullName>
    </submittedName>
</protein>
<dbReference type="AlphaFoldDB" id="A0A1G9Z663"/>
<organism evidence="1 2">
    <name type="scientific">Dendrosporobacter quercicolus</name>
    <dbReference type="NCBI Taxonomy" id="146817"/>
    <lineage>
        <taxon>Bacteria</taxon>
        <taxon>Bacillati</taxon>
        <taxon>Bacillota</taxon>
        <taxon>Negativicutes</taxon>
        <taxon>Selenomonadales</taxon>
        <taxon>Sporomusaceae</taxon>
        <taxon>Dendrosporobacter</taxon>
    </lineage>
</organism>
<dbReference type="STRING" id="146817.SAMN04488502_11339"/>
<evidence type="ECO:0000313" key="2">
    <source>
        <dbReference type="Proteomes" id="UP000214880"/>
    </source>
</evidence>